<comment type="caution">
    <text evidence="2">The sequence shown here is derived from an EMBL/GenBank/DDBJ whole genome shotgun (WGS) entry which is preliminary data.</text>
</comment>
<feature type="transmembrane region" description="Helical" evidence="1">
    <location>
        <begin position="18"/>
        <end position="46"/>
    </location>
</feature>
<reference evidence="2" key="1">
    <citation type="submission" date="2022-03" db="EMBL/GenBank/DDBJ databases">
        <authorList>
            <person name="Sayadi A."/>
        </authorList>
    </citation>
    <scope>NUCLEOTIDE SEQUENCE</scope>
</reference>
<keyword evidence="1" id="KW-0472">Membrane</keyword>
<keyword evidence="1" id="KW-1133">Transmembrane helix</keyword>
<dbReference type="AlphaFoldDB" id="A0A9P0K4A4"/>
<sequence>MEIESFIPLFLGIPRYNWLRFLITFVHALIGHHFALLLHSICVFFLRYCLDPLKIPTMLGPLLNYGLARRCPVEAPFPVVGNLVEVMDSRYSGGYCKEIKCLVET</sequence>
<gene>
    <name evidence="2" type="ORF">ACAOBT_LOCUS7283</name>
</gene>
<dbReference type="EMBL" id="CAKOFQ010006742">
    <property type="protein sequence ID" value="CAH1967229.1"/>
    <property type="molecule type" value="Genomic_DNA"/>
</dbReference>
<evidence type="ECO:0000313" key="3">
    <source>
        <dbReference type="Proteomes" id="UP001152888"/>
    </source>
</evidence>
<proteinExistence type="predicted"/>
<keyword evidence="1" id="KW-0812">Transmembrane</keyword>
<evidence type="ECO:0000256" key="1">
    <source>
        <dbReference type="SAM" id="Phobius"/>
    </source>
</evidence>
<evidence type="ECO:0000313" key="2">
    <source>
        <dbReference type="EMBL" id="CAH1967229.1"/>
    </source>
</evidence>
<organism evidence="2 3">
    <name type="scientific">Acanthoscelides obtectus</name>
    <name type="common">Bean weevil</name>
    <name type="synonym">Bruchus obtectus</name>
    <dbReference type="NCBI Taxonomy" id="200917"/>
    <lineage>
        <taxon>Eukaryota</taxon>
        <taxon>Metazoa</taxon>
        <taxon>Ecdysozoa</taxon>
        <taxon>Arthropoda</taxon>
        <taxon>Hexapoda</taxon>
        <taxon>Insecta</taxon>
        <taxon>Pterygota</taxon>
        <taxon>Neoptera</taxon>
        <taxon>Endopterygota</taxon>
        <taxon>Coleoptera</taxon>
        <taxon>Polyphaga</taxon>
        <taxon>Cucujiformia</taxon>
        <taxon>Chrysomeloidea</taxon>
        <taxon>Chrysomelidae</taxon>
        <taxon>Bruchinae</taxon>
        <taxon>Bruchini</taxon>
        <taxon>Acanthoscelides</taxon>
    </lineage>
</organism>
<protein>
    <submittedName>
        <fullName evidence="2">Uncharacterized protein</fullName>
    </submittedName>
</protein>
<dbReference type="Proteomes" id="UP001152888">
    <property type="component" value="Unassembled WGS sequence"/>
</dbReference>
<keyword evidence="3" id="KW-1185">Reference proteome</keyword>
<accession>A0A9P0K4A4</accession>
<name>A0A9P0K4A4_ACAOB</name>